<evidence type="ECO:0000256" key="1">
    <source>
        <dbReference type="SAM" id="Coils"/>
    </source>
</evidence>
<dbReference type="Gene3D" id="3.30.70.270">
    <property type="match status" value="1"/>
</dbReference>
<dbReference type="NCBIfam" id="TIGR00254">
    <property type="entry name" value="GGDEF"/>
    <property type="match status" value="1"/>
</dbReference>
<keyword evidence="4" id="KW-1185">Reference proteome</keyword>
<dbReference type="SMART" id="SM00267">
    <property type="entry name" value="GGDEF"/>
    <property type="match status" value="1"/>
</dbReference>
<organism evidence="3 4">
    <name type="scientific">Clostridium rhizosphaerae</name>
    <dbReference type="NCBI Taxonomy" id="2803861"/>
    <lineage>
        <taxon>Bacteria</taxon>
        <taxon>Bacillati</taxon>
        <taxon>Bacillota</taxon>
        <taxon>Clostridia</taxon>
        <taxon>Eubacteriales</taxon>
        <taxon>Clostridiaceae</taxon>
        <taxon>Clostridium</taxon>
    </lineage>
</organism>
<dbReference type="PROSITE" id="PS50887">
    <property type="entry name" value="GGDEF"/>
    <property type="match status" value="1"/>
</dbReference>
<dbReference type="Pfam" id="PF09388">
    <property type="entry name" value="SpoOE-like"/>
    <property type="match status" value="1"/>
</dbReference>
<evidence type="ECO:0000313" key="4">
    <source>
        <dbReference type="Proteomes" id="UP000632377"/>
    </source>
</evidence>
<dbReference type="PANTHER" id="PTHR45138:SF9">
    <property type="entry name" value="DIGUANYLATE CYCLASE DGCM-RELATED"/>
    <property type="match status" value="1"/>
</dbReference>
<accession>A0ABS1T5A5</accession>
<dbReference type="PANTHER" id="PTHR45138">
    <property type="entry name" value="REGULATORY COMPONENTS OF SENSORY TRANSDUCTION SYSTEM"/>
    <property type="match status" value="1"/>
</dbReference>
<dbReference type="InterPro" id="IPR018540">
    <property type="entry name" value="Spo0E-like"/>
</dbReference>
<dbReference type="RefSeq" id="WP_202747149.1">
    <property type="nucleotide sequence ID" value="NZ_JAESWC010000001.1"/>
</dbReference>
<name>A0ABS1T5A5_9CLOT</name>
<feature type="coiled-coil region" evidence="1">
    <location>
        <begin position="310"/>
        <end position="337"/>
    </location>
</feature>
<comment type="caution">
    <text evidence="3">The sequence shown here is derived from an EMBL/GenBank/DDBJ whole genome shotgun (WGS) entry which is preliminary data.</text>
</comment>
<protein>
    <submittedName>
        <fullName evidence="3">GGDEF domain-containing protein</fullName>
    </submittedName>
</protein>
<keyword evidence="1" id="KW-0175">Coiled coil</keyword>
<proteinExistence type="predicted"/>
<dbReference type="SUPFAM" id="SSF55073">
    <property type="entry name" value="Nucleotide cyclase"/>
    <property type="match status" value="1"/>
</dbReference>
<evidence type="ECO:0000259" key="2">
    <source>
        <dbReference type="PROSITE" id="PS50887"/>
    </source>
</evidence>
<dbReference type="InterPro" id="IPR043128">
    <property type="entry name" value="Rev_trsase/Diguanyl_cyclase"/>
</dbReference>
<gene>
    <name evidence="3" type="ORF">JK636_01950</name>
</gene>
<dbReference type="InterPro" id="IPR050469">
    <property type="entry name" value="Diguanylate_Cyclase"/>
</dbReference>
<dbReference type="EMBL" id="JAESWC010000001">
    <property type="protein sequence ID" value="MBL4934517.1"/>
    <property type="molecule type" value="Genomic_DNA"/>
</dbReference>
<evidence type="ECO:0000313" key="3">
    <source>
        <dbReference type="EMBL" id="MBL4934517.1"/>
    </source>
</evidence>
<sequence>MNLGHEIKKRLSIFKNFYDVIRVMDPINKTSYIITENEVQEVNYTCYCMWNRSNACDNCVSMRALTEQDTFIKMEHVNEKVMLITATSVEIEGNTYIVEILKDITKNSTVNNIFDKNRGVVEELISSVNERAVRDELTGLYNRRYINERLPIDLNYSKLNNSPLSIIMADIDFFKKVNDKYGHLAGDRVLKEYSDLILNSIRSNSHWASRFGGEEFLIVLNNANLKNAYDIAEEIRIKVENTVFQFEGQRISITSSFGVYCTQDYNIEVSQLLSKADDNLYEAKFSGRNRTVAKEGNVQQHINIDERTNIENKNLKLLRIKNQIDELRETLNEACCTIDEGKSNPDRLFISECLDELIVEYMKEFNS</sequence>
<dbReference type="CDD" id="cd01949">
    <property type="entry name" value="GGDEF"/>
    <property type="match status" value="1"/>
</dbReference>
<dbReference type="InterPro" id="IPR029787">
    <property type="entry name" value="Nucleotide_cyclase"/>
</dbReference>
<dbReference type="InterPro" id="IPR000160">
    <property type="entry name" value="GGDEF_dom"/>
</dbReference>
<reference evidence="3 4" key="1">
    <citation type="submission" date="2021-01" db="EMBL/GenBank/DDBJ databases">
        <title>Genome public.</title>
        <authorList>
            <person name="Liu C."/>
            <person name="Sun Q."/>
        </authorList>
    </citation>
    <scope>NUCLEOTIDE SEQUENCE [LARGE SCALE GENOMIC DNA]</scope>
    <source>
        <strain evidence="3 4">YIM B02515</strain>
    </source>
</reference>
<dbReference type="Proteomes" id="UP000632377">
    <property type="component" value="Unassembled WGS sequence"/>
</dbReference>
<dbReference type="Pfam" id="PF00990">
    <property type="entry name" value="GGDEF"/>
    <property type="match status" value="1"/>
</dbReference>
<feature type="domain" description="GGDEF" evidence="2">
    <location>
        <begin position="162"/>
        <end position="296"/>
    </location>
</feature>